<feature type="transmembrane region" description="Helical" evidence="1">
    <location>
        <begin position="35"/>
        <end position="55"/>
    </location>
</feature>
<keyword evidence="1" id="KW-0472">Membrane</keyword>
<feature type="transmembrane region" description="Helical" evidence="1">
    <location>
        <begin position="223"/>
        <end position="243"/>
    </location>
</feature>
<protein>
    <recommendedName>
        <fullName evidence="4">DUF475 domain-containing protein</fullName>
    </recommendedName>
</protein>
<sequence length="355" mass="36773">MRPIIRSSLALPLLLLAAALPLAWFLLSPTAALALLALTVLEIAMAADSSVPMAGIASRIAHPARRLFLSVGLVLGVVAMRLLLPPAAVAVSTAESAVDAAADAVFRPASFADHLATARPDIAAFGAVFIFLVFAEYLFNVDRKPRRPWLGRFEAVLAGVRSPRWIGLGLAVVGAGLATGLTAPDSRLGVAVAGGIGIATYLGVKVVAAAAQHGSPTGWRLHLHAATVVFERGLTVFMLFEILDGVYSLSSQDTGLDYGAQALVAAAGVGIGAVFLARLTSQVDSESGLTRLRHLKAGAAYVLGVLAMLLWASLVVPIPSVVAGWFGTVIIGLAFLTSLPRRRRRRAAAQAATAG</sequence>
<accession>A0ABP8VST4</accession>
<feature type="transmembrane region" description="Helical" evidence="1">
    <location>
        <begin position="188"/>
        <end position="211"/>
    </location>
</feature>
<dbReference type="EMBL" id="BAABLM010000002">
    <property type="protein sequence ID" value="GAA4670867.1"/>
    <property type="molecule type" value="Genomic_DNA"/>
</dbReference>
<name>A0ABP8VST4_9MICO</name>
<proteinExistence type="predicted"/>
<feature type="transmembrane region" description="Helical" evidence="1">
    <location>
        <begin position="298"/>
        <end position="316"/>
    </location>
</feature>
<reference evidence="3" key="1">
    <citation type="journal article" date="2019" name="Int. J. Syst. Evol. Microbiol.">
        <title>The Global Catalogue of Microorganisms (GCM) 10K type strain sequencing project: providing services to taxonomists for standard genome sequencing and annotation.</title>
        <authorList>
            <consortium name="The Broad Institute Genomics Platform"/>
            <consortium name="The Broad Institute Genome Sequencing Center for Infectious Disease"/>
            <person name="Wu L."/>
            <person name="Ma J."/>
        </authorList>
    </citation>
    <scope>NUCLEOTIDE SEQUENCE [LARGE SCALE GENOMIC DNA]</scope>
    <source>
        <strain evidence="3">JCM 18956</strain>
    </source>
</reference>
<comment type="caution">
    <text evidence="2">The sequence shown here is derived from an EMBL/GenBank/DDBJ whole genome shotgun (WGS) entry which is preliminary data.</text>
</comment>
<gene>
    <name evidence="2" type="ORF">GCM10025780_13020</name>
</gene>
<dbReference type="Pfam" id="PF04332">
    <property type="entry name" value="DUF475"/>
    <property type="match status" value="1"/>
</dbReference>
<feature type="transmembrane region" description="Helical" evidence="1">
    <location>
        <begin position="122"/>
        <end position="141"/>
    </location>
</feature>
<feature type="transmembrane region" description="Helical" evidence="1">
    <location>
        <begin position="67"/>
        <end position="84"/>
    </location>
</feature>
<evidence type="ECO:0008006" key="4">
    <source>
        <dbReference type="Google" id="ProtNLM"/>
    </source>
</evidence>
<keyword evidence="3" id="KW-1185">Reference proteome</keyword>
<evidence type="ECO:0000256" key="1">
    <source>
        <dbReference type="SAM" id="Phobius"/>
    </source>
</evidence>
<dbReference type="RefSeq" id="WP_345374553.1">
    <property type="nucleotide sequence ID" value="NZ_BAABLM010000002.1"/>
</dbReference>
<evidence type="ECO:0000313" key="2">
    <source>
        <dbReference type="EMBL" id="GAA4670867.1"/>
    </source>
</evidence>
<feature type="transmembrane region" description="Helical" evidence="1">
    <location>
        <begin position="258"/>
        <end position="277"/>
    </location>
</feature>
<dbReference type="Proteomes" id="UP001501295">
    <property type="component" value="Unassembled WGS sequence"/>
</dbReference>
<organism evidence="2 3">
    <name type="scientific">Frondihabitans cladoniiphilus</name>
    <dbReference type="NCBI Taxonomy" id="715785"/>
    <lineage>
        <taxon>Bacteria</taxon>
        <taxon>Bacillati</taxon>
        <taxon>Actinomycetota</taxon>
        <taxon>Actinomycetes</taxon>
        <taxon>Micrococcales</taxon>
        <taxon>Microbacteriaceae</taxon>
        <taxon>Frondihabitans</taxon>
    </lineage>
</organism>
<keyword evidence="1" id="KW-0812">Transmembrane</keyword>
<keyword evidence="1" id="KW-1133">Transmembrane helix</keyword>
<evidence type="ECO:0000313" key="3">
    <source>
        <dbReference type="Proteomes" id="UP001501295"/>
    </source>
</evidence>
<dbReference type="InterPro" id="IPR007427">
    <property type="entry name" value="DUF475"/>
</dbReference>
<feature type="transmembrane region" description="Helical" evidence="1">
    <location>
        <begin position="322"/>
        <end position="339"/>
    </location>
</feature>
<feature type="transmembrane region" description="Helical" evidence="1">
    <location>
        <begin position="162"/>
        <end position="182"/>
    </location>
</feature>